<name>A0A179GI74_PURLI</name>
<proteinExistence type="predicted"/>
<dbReference type="Proteomes" id="UP000078240">
    <property type="component" value="Unassembled WGS sequence"/>
</dbReference>
<comment type="caution">
    <text evidence="2">The sequence shown here is derived from an EMBL/GenBank/DDBJ whole genome shotgun (WGS) entry which is preliminary data.</text>
</comment>
<feature type="compositionally biased region" description="Basic residues" evidence="1">
    <location>
        <begin position="33"/>
        <end position="50"/>
    </location>
</feature>
<evidence type="ECO:0000256" key="1">
    <source>
        <dbReference type="SAM" id="MobiDB-lite"/>
    </source>
</evidence>
<evidence type="ECO:0000313" key="3">
    <source>
        <dbReference type="Proteomes" id="UP000078240"/>
    </source>
</evidence>
<reference evidence="2 3" key="1">
    <citation type="submission" date="2016-01" db="EMBL/GenBank/DDBJ databases">
        <title>Biosynthesis of antibiotic leucinostatins and their inhibition on Phytophthora in bio-control Purpureocillium lilacinum.</title>
        <authorList>
            <person name="Wang G."/>
            <person name="Liu Z."/>
            <person name="Lin R."/>
            <person name="Li E."/>
            <person name="Mao Z."/>
            <person name="Ling J."/>
            <person name="Yin W."/>
            <person name="Xie B."/>
        </authorList>
    </citation>
    <scope>NUCLEOTIDE SEQUENCE [LARGE SCALE GENOMIC DNA]</scope>
    <source>
        <strain evidence="2">PLBJ-1</strain>
    </source>
</reference>
<organism evidence="2 3">
    <name type="scientific">Purpureocillium lilacinum</name>
    <name type="common">Paecilomyces lilacinus</name>
    <dbReference type="NCBI Taxonomy" id="33203"/>
    <lineage>
        <taxon>Eukaryota</taxon>
        <taxon>Fungi</taxon>
        <taxon>Dikarya</taxon>
        <taxon>Ascomycota</taxon>
        <taxon>Pezizomycotina</taxon>
        <taxon>Sordariomycetes</taxon>
        <taxon>Hypocreomycetidae</taxon>
        <taxon>Hypocreales</taxon>
        <taxon>Ophiocordycipitaceae</taxon>
        <taxon>Purpureocillium</taxon>
    </lineage>
</organism>
<sequence>MGALRRATLRLRPGRVLCPSAGRLAGQGEPGRRRDHHHRHHRGHRRQRRRGGQEQLQGRRVHRRAAAALIGEHAFRTGKVSHHRAGVPAGRRAERLRAARVPGRAGRALAEGGRRHAEGQGGDAAHYEVLCGEATERVVGRQARRQGAARGFSRGRTGHGTIWRGITRGGYGHGRFTMWEG</sequence>
<dbReference type="AlphaFoldDB" id="A0A179GI74"/>
<accession>A0A179GI74</accession>
<gene>
    <name evidence="2" type="ORF">VFPBJ_08048</name>
</gene>
<dbReference type="EMBL" id="LSBH01000006">
    <property type="protein sequence ID" value="OAQ77576.1"/>
    <property type="molecule type" value="Genomic_DNA"/>
</dbReference>
<protein>
    <submittedName>
        <fullName evidence="2">Uncharacterized protein</fullName>
    </submittedName>
</protein>
<evidence type="ECO:0000313" key="2">
    <source>
        <dbReference type="EMBL" id="OAQ77576.1"/>
    </source>
</evidence>
<feature type="region of interest" description="Disordered" evidence="1">
    <location>
        <begin position="18"/>
        <end position="63"/>
    </location>
</feature>